<accession>A0AA96LHE9</accession>
<protein>
    <submittedName>
        <fullName evidence="2">Uncharacterized protein</fullName>
    </submittedName>
</protein>
<dbReference type="AlphaFoldDB" id="A0AA96LHE9"/>
<dbReference type="RefSeq" id="WP_315607138.1">
    <property type="nucleotide sequence ID" value="NZ_CP130318.1"/>
</dbReference>
<sequence>MERKPISSFVSSSKPSALSSSERLVYDCLQAENEELDKTDINQIAKAVGMSAMQVRAAMFLLLHKGLIKSEEVIEEA</sequence>
<organism evidence="2 3">
    <name type="scientific">Paenibacillus aurantius</name>
    <dbReference type="NCBI Taxonomy" id="2918900"/>
    <lineage>
        <taxon>Bacteria</taxon>
        <taxon>Bacillati</taxon>
        <taxon>Bacillota</taxon>
        <taxon>Bacilli</taxon>
        <taxon>Bacillales</taxon>
        <taxon>Paenibacillaceae</taxon>
        <taxon>Paenibacillus</taxon>
    </lineage>
</organism>
<evidence type="ECO:0000313" key="3">
    <source>
        <dbReference type="Proteomes" id="UP001305702"/>
    </source>
</evidence>
<keyword evidence="3" id="KW-1185">Reference proteome</keyword>
<proteinExistence type="predicted"/>
<feature type="region of interest" description="Disordered" evidence="1">
    <location>
        <begin position="1"/>
        <end position="20"/>
    </location>
</feature>
<dbReference type="Proteomes" id="UP001305702">
    <property type="component" value="Chromosome"/>
</dbReference>
<reference evidence="2 3" key="1">
    <citation type="submission" date="2022-02" db="EMBL/GenBank/DDBJ databases">
        <title>Paenibacillus sp. MBLB1776 Whole Genome Shotgun Sequencing.</title>
        <authorList>
            <person name="Hwang C.Y."/>
            <person name="Cho E.-S."/>
            <person name="Seo M.-J."/>
        </authorList>
    </citation>
    <scope>NUCLEOTIDE SEQUENCE [LARGE SCALE GENOMIC DNA]</scope>
    <source>
        <strain evidence="2 3">MBLB1776</strain>
    </source>
</reference>
<gene>
    <name evidence="2" type="ORF">MJA45_10135</name>
</gene>
<name>A0AA96LHE9_9BACL</name>
<dbReference type="EMBL" id="CP130318">
    <property type="protein sequence ID" value="WNQ13358.1"/>
    <property type="molecule type" value="Genomic_DNA"/>
</dbReference>
<evidence type="ECO:0000313" key="2">
    <source>
        <dbReference type="EMBL" id="WNQ13358.1"/>
    </source>
</evidence>
<evidence type="ECO:0000256" key="1">
    <source>
        <dbReference type="SAM" id="MobiDB-lite"/>
    </source>
</evidence>
<dbReference type="KEGG" id="paun:MJA45_10135"/>
<feature type="compositionally biased region" description="Low complexity" evidence="1">
    <location>
        <begin position="7"/>
        <end position="20"/>
    </location>
</feature>